<reference evidence="2" key="1">
    <citation type="submission" date="2016-10" db="EMBL/GenBank/DDBJ databases">
        <authorList>
            <person name="Varghese N."/>
            <person name="Submissions S."/>
        </authorList>
    </citation>
    <scope>NUCLEOTIDE SEQUENCE [LARGE SCALE GENOMIC DNA]</scope>
    <source>
        <strain evidence="2">DSM 14807</strain>
    </source>
</reference>
<accession>A0A1I7NBD1</accession>
<sequence length="449" mass="51296">MTVIRPFRAILPNPELAARVVARPYDVLSAREAESIARNNPESFYHISKPEIHFPQYIDAHTPFPDEVYEAGARRLREFLERGLLIHDTGNHYYIYTQRMSHPFAAGQYIEQTGLVCLSSLNDYENGIIKKHELTRPDKEQDRIQHIRFTRAQTGNVFLAYRPLPVLHALIEKWKNTHQPAYHFHGEDGLEHIVWKINHLTAIAQITRIFELQVPCTYIADGHHRAASAALLRKEWMQEGNANPADPHQFFLTTLVPADQLFIMEYNRLVKDLNGHDPESFLEKLKASFEITEPQDTVFRPQAPHQMGMYLCRGQAGRQGSWYGLTVKSELIPDDAVESLDVSLLQNLVLKPLLGIVNPRTDERIVFAGGIRGAGYLESCVNSGEMAVAFLLHPVTPEQLFAVADEGKMMPPKSTWFEPKLPDGLFIHSLEETEIVHPIEWFEAEKSHF</sequence>
<evidence type="ECO:0000313" key="2">
    <source>
        <dbReference type="Proteomes" id="UP000199537"/>
    </source>
</evidence>
<gene>
    <name evidence="1" type="ORF">SAMN05660895_1224</name>
</gene>
<proteinExistence type="predicted"/>
<dbReference type="RefSeq" id="WP_092458964.1">
    <property type="nucleotide sequence ID" value="NZ_FPCJ01000001.1"/>
</dbReference>
<dbReference type="PIRSF" id="PIRSF033563">
    <property type="entry name" value="UCP033563"/>
    <property type="match status" value="1"/>
</dbReference>
<dbReference type="OrthoDB" id="9781616at2"/>
<dbReference type="PANTHER" id="PTHR36454">
    <property type="entry name" value="LMO2823 PROTEIN"/>
    <property type="match status" value="1"/>
</dbReference>
<protein>
    <submittedName>
        <fullName evidence="1">Uncharacterized conserved protein, DUF1015 family</fullName>
    </submittedName>
</protein>
<name>A0A1I7NBD1_9BACT</name>
<dbReference type="EMBL" id="FPCJ01000001">
    <property type="protein sequence ID" value="SFV31987.1"/>
    <property type="molecule type" value="Genomic_DNA"/>
</dbReference>
<organism evidence="1 2">
    <name type="scientific">Thermoflavifilum thermophilum</name>
    <dbReference type="NCBI Taxonomy" id="1393122"/>
    <lineage>
        <taxon>Bacteria</taxon>
        <taxon>Pseudomonadati</taxon>
        <taxon>Bacteroidota</taxon>
        <taxon>Chitinophagia</taxon>
        <taxon>Chitinophagales</taxon>
        <taxon>Chitinophagaceae</taxon>
        <taxon>Thermoflavifilum</taxon>
    </lineage>
</organism>
<dbReference type="InterPro" id="IPR008323">
    <property type="entry name" value="UCP033563"/>
</dbReference>
<dbReference type="STRING" id="1393122.SAMN05660895_1224"/>
<dbReference type="Pfam" id="PF06245">
    <property type="entry name" value="DUF1015"/>
    <property type="match status" value="1"/>
</dbReference>
<dbReference type="PANTHER" id="PTHR36454:SF1">
    <property type="entry name" value="DUF1015 DOMAIN-CONTAINING PROTEIN"/>
    <property type="match status" value="1"/>
</dbReference>
<evidence type="ECO:0000313" key="1">
    <source>
        <dbReference type="EMBL" id="SFV31987.1"/>
    </source>
</evidence>
<dbReference type="Proteomes" id="UP000199537">
    <property type="component" value="Unassembled WGS sequence"/>
</dbReference>
<dbReference type="AlphaFoldDB" id="A0A1I7NBD1"/>
<keyword evidence="2" id="KW-1185">Reference proteome</keyword>